<evidence type="ECO:0000256" key="1">
    <source>
        <dbReference type="SAM" id="MobiDB-lite"/>
    </source>
</evidence>
<dbReference type="InterPro" id="IPR001680">
    <property type="entry name" value="WD40_rpt"/>
</dbReference>
<dbReference type="InterPro" id="IPR036322">
    <property type="entry name" value="WD40_repeat_dom_sf"/>
</dbReference>
<dbReference type="EMBL" id="JBBXMP010000064">
    <property type="protein sequence ID" value="KAL0064339.1"/>
    <property type="molecule type" value="Genomic_DNA"/>
</dbReference>
<feature type="region of interest" description="Disordered" evidence="1">
    <location>
        <begin position="166"/>
        <end position="228"/>
    </location>
</feature>
<dbReference type="Proteomes" id="UP001437256">
    <property type="component" value="Unassembled WGS sequence"/>
</dbReference>
<dbReference type="InterPro" id="IPR015943">
    <property type="entry name" value="WD40/YVTN_repeat-like_dom_sf"/>
</dbReference>
<dbReference type="InterPro" id="IPR049916">
    <property type="entry name" value="WDR72-like"/>
</dbReference>
<comment type="caution">
    <text evidence="2">The sequence shown here is derived from an EMBL/GenBank/DDBJ whole genome shotgun (WGS) entry which is preliminary data.</text>
</comment>
<organism evidence="2 3">
    <name type="scientific">Marasmius tenuissimus</name>
    <dbReference type="NCBI Taxonomy" id="585030"/>
    <lineage>
        <taxon>Eukaryota</taxon>
        <taxon>Fungi</taxon>
        <taxon>Dikarya</taxon>
        <taxon>Basidiomycota</taxon>
        <taxon>Agaricomycotina</taxon>
        <taxon>Agaricomycetes</taxon>
        <taxon>Agaricomycetidae</taxon>
        <taxon>Agaricales</taxon>
        <taxon>Marasmiineae</taxon>
        <taxon>Marasmiaceae</taxon>
        <taxon>Marasmius</taxon>
    </lineage>
</organism>
<feature type="compositionally biased region" description="Low complexity" evidence="1">
    <location>
        <begin position="203"/>
        <end position="218"/>
    </location>
</feature>
<evidence type="ECO:0000313" key="3">
    <source>
        <dbReference type="Proteomes" id="UP001437256"/>
    </source>
</evidence>
<dbReference type="Gene3D" id="2.130.10.10">
    <property type="entry name" value="YVTN repeat-like/Quinoprotein amine dehydrogenase"/>
    <property type="match status" value="2"/>
</dbReference>
<dbReference type="SUPFAM" id="SSF48371">
    <property type="entry name" value="ARM repeat"/>
    <property type="match status" value="1"/>
</dbReference>
<dbReference type="PANTHER" id="PTHR44099:SF4">
    <property type="entry name" value="RABCONNECTIN-3B, ISOFORM A"/>
    <property type="match status" value="1"/>
</dbReference>
<dbReference type="SMART" id="SM00320">
    <property type="entry name" value="WD40"/>
    <property type="match status" value="4"/>
</dbReference>
<reference evidence="2 3" key="1">
    <citation type="submission" date="2024-05" db="EMBL/GenBank/DDBJ databases">
        <title>A draft genome resource for the thread blight pathogen Marasmius tenuissimus strain MS-2.</title>
        <authorList>
            <person name="Yulfo-Soto G.E."/>
            <person name="Baruah I.K."/>
            <person name="Amoako-Attah I."/>
            <person name="Bukari Y."/>
            <person name="Meinhardt L.W."/>
            <person name="Bailey B.A."/>
            <person name="Cohen S.P."/>
        </authorList>
    </citation>
    <scope>NUCLEOTIDE SEQUENCE [LARGE SCALE GENOMIC DNA]</scope>
    <source>
        <strain evidence="2 3">MS-2</strain>
    </source>
</reference>
<accession>A0ABR2ZT54</accession>
<proteinExistence type="predicted"/>
<name>A0ABR2ZT54_9AGAR</name>
<keyword evidence="3" id="KW-1185">Reference proteome</keyword>
<feature type="compositionally biased region" description="Polar residues" evidence="1">
    <location>
        <begin position="219"/>
        <end position="228"/>
    </location>
</feature>
<dbReference type="Pfam" id="PF00400">
    <property type="entry name" value="WD40"/>
    <property type="match status" value="1"/>
</dbReference>
<protein>
    <recommendedName>
        <fullName evidence="4">WD40 repeat-like protein</fullName>
    </recommendedName>
</protein>
<dbReference type="SUPFAM" id="SSF50978">
    <property type="entry name" value="WD40 repeat-like"/>
    <property type="match status" value="1"/>
</dbReference>
<evidence type="ECO:0008006" key="4">
    <source>
        <dbReference type="Google" id="ProtNLM"/>
    </source>
</evidence>
<feature type="compositionally biased region" description="Basic and acidic residues" evidence="1">
    <location>
        <begin position="166"/>
        <end position="176"/>
    </location>
</feature>
<dbReference type="InterPro" id="IPR016024">
    <property type="entry name" value="ARM-type_fold"/>
</dbReference>
<gene>
    <name evidence="2" type="ORF">AAF712_008785</name>
</gene>
<feature type="region of interest" description="Disordered" evidence="1">
    <location>
        <begin position="89"/>
        <end position="129"/>
    </location>
</feature>
<evidence type="ECO:0000313" key="2">
    <source>
        <dbReference type="EMBL" id="KAL0064339.1"/>
    </source>
</evidence>
<dbReference type="PANTHER" id="PTHR44099">
    <property type="entry name" value="RABCONNECTIN-3B, ISOFORM A"/>
    <property type="match status" value="1"/>
</dbReference>
<feature type="compositionally biased region" description="Low complexity" evidence="1">
    <location>
        <begin position="104"/>
        <end position="128"/>
    </location>
</feature>
<sequence length="1376" mass="149962">MPSAQSYSRPANYFDISLTFHDYTDCSTAASATSFISDSLSDVKSTTLISWNAPSIYTTSGAVPSGGVALGCQDGTVIIWKHVVQKPMQRAPSPPSWSGQTSPSQALSRASLATSRSASPSGSSHYASPFNVNQRSRIVSGITTERVEAPKNYVDFDDEADKLKDLLKGRQPRDRGPSFTGERPSTERLSIGGSSKQKDSIKPLLSPAPLSPSLTPSTFHGSSTSQAPSRLRPLAHVLLPATGSRSSVISTQIVDGGELLAVLQRSGHLTILTTTDGRCAALLDLDATPLDPPEGISPRNNLQDAWNWERISVHQVFERTVIIASASLDPYSLSSQASDMQEDESQDQCRTVIVELSTSRLVGNIEVTLEAVGQWYFEGPPDAIGLHFLSDAAAENPIFFYINSSGQLCSHSLSVLPYPVSQAKPSGRDTPDSQRGINVALPNPFKVVSSKPSEHVEDSEEGHPGKVALEPLQEIGALPFDNQIMGCRMVSIAGTLHGMAWSLQELVAFKYEGGKLQIRFKSSMYDIEDLKLFDDTLFMVVYEDKFDQYTTKVVDENNDEISQGSQTQRVNVQPHLLHTINSGTSDTLEISSYSTGLIAPVKEDRLQLESITWDDKDNKTRVSQVLWRSPATSSNIKLTANLPVDLGTILLGYSDGRLRQTSLIHACRKRSGEATFSKISDYPLSGYVVHLQEVKNLRTTERLIVGGADDGSIAIWALSDLKLCARWTLLNTPLTKVLQFQDVKTGPLGGCVLCVAEDGTIAVIAIDGFEFLYIIPGSAFPLGRVCIGQNNLLLFYADRRARLWDIKTKEFWRSMTAEKAEEMLTQGGWSEMSLDSIESAGPLSSVATSARGSDFASTLNLDLARFITDTTTIVKSISTSKAQTQNIFLARDRLRAVLSVLLTSGLNKDIDEVCRTQLGIPLSNVSVGFSSSGATTAHQLLSPSQAWCISSNLSAARALAIIVTLRTLSIFEGSFLTSAVDITFVSANVLSELSQSANTVIGFYSSSLRDTVGSLYKPPNLGFVARCWFEGSSDIRHAARMLFDAAAVGLTDEEVNATVEAWQHQRTQVPCLQPTVQKESTVAGLSLFLCGHLAAERYSLLSANTLKDVCKSISLYLHDEHSIYRVLAIDLCSRGFHVWQHYIDALEILRALFHLATSSRKEIISAQNVGAQARLAILHISSTHTPLFMTTLSMDILKPTDTEHRKNVMQIVAFLIRKRPMVLYPNLPKLMEAVVKSLDPNSTTNRDAVLDTATEILGHVVKTFPNIDFHMSTQRLAVGSNEGAIVMYDLKTATRLYVLEGHKKAIAACSFSPDGRRLVTLSLEESVVLVWKVGTSFSSFFNPGAPPRQGHSGSDPFKTLPFNVGDEGVINLAMCL</sequence>